<reference evidence="1" key="1">
    <citation type="journal article" date="2019" name="bioRxiv">
        <title>The Genome of the Zebra Mussel, Dreissena polymorpha: A Resource for Invasive Species Research.</title>
        <authorList>
            <person name="McCartney M.A."/>
            <person name="Auch B."/>
            <person name="Kono T."/>
            <person name="Mallez S."/>
            <person name="Zhang Y."/>
            <person name="Obille A."/>
            <person name="Becker A."/>
            <person name="Abrahante J.E."/>
            <person name="Garbe J."/>
            <person name="Badalamenti J.P."/>
            <person name="Herman A."/>
            <person name="Mangelson H."/>
            <person name="Liachko I."/>
            <person name="Sullivan S."/>
            <person name="Sone E.D."/>
            <person name="Koren S."/>
            <person name="Silverstein K.A.T."/>
            <person name="Beckman K.B."/>
            <person name="Gohl D.M."/>
        </authorList>
    </citation>
    <scope>NUCLEOTIDE SEQUENCE</scope>
    <source>
        <strain evidence="1">Duluth1</strain>
        <tissue evidence="1">Whole animal</tissue>
    </source>
</reference>
<dbReference type="AlphaFoldDB" id="A0A9D4HMP7"/>
<evidence type="ECO:0000313" key="1">
    <source>
        <dbReference type="EMBL" id="KAH3722061.1"/>
    </source>
</evidence>
<reference evidence="1" key="2">
    <citation type="submission" date="2020-11" db="EMBL/GenBank/DDBJ databases">
        <authorList>
            <person name="McCartney M.A."/>
            <person name="Auch B."/>
            <person name="Kono T."/>
            <person name="Mallez S."/>
            <person name="Becker A."/>
            <person name="Gohl D.M."/>
            <person name="Silverstein K.A.T."/>
            <person name="Koren S."/>
            <person name="Bechman K.B."/>
            <person name="Herman A."/>
            <person name="Abrahante J.E."/>
            <person name="Garbe J."/>
        </authorList>
    </citation>
    <scope>NUCLEOTIDE SEQUENCE</scope>
    <source>
        <strain evidence="1">Duluth1</strain>
        <tissue evidence="1">Whole animal</tissue>
    </source>
</reference>
<proteinExistence type="predicted"/>
<dbReference type="EMBL" id="JAIWYP010000013">
    <property type="protein sequence ID" value="KAH3722061.1"/>
    <property type="molecule type" value="Genomic_DNA"/>
</dbReference>
<accession>A0A9D4HMP7</accession>
<protein>
    <submittedName>
        <fullName evidence="1">Uncharacterized protein</fullName>
    </submittedName>
</protein>
<sequence>MNVIGKEGVDIMGFGPSSLDTSILQLTDMRDDDQQDAENNMTMCTSSAAMSKSVSFNQKRRLGMNYENIIIAINLHAIS</sequence>
<evidence type="ECO:0000313" key="2">
    <source>
        <dbReference type="Proteomes" id="UP000828390"/>
    </source>
</evidence>
<keyword evidence="2" id="KW-1185">Reference proteome</keyword>
<gene>
    <name evidence="1" type="ORF">DPMN_065010</name>
</gene>
<name>A0A9D4HMP7_DREPO</name>
<organism evidence="1 2">
    <name type="scientific">Dreissena polymorpha</name>
    <name type="common">Zebra mussel</name>
    <name type="synonym">Mytilus polymorpha</name>
    <dbReference type="NCBI Taxonomy" id="45954"/>
    <lineage>
        <taxon>Eukaryota</taxon>
        <taxon>Metazoa</taxon>
        <taxon>Spiralia</taxon>
        <taxon>Lophotrochozoa</taxon>
        <taxon>Mollusca</taxon>
        <taxon>Bivalvia</taxon>
        <taxon>Autobranchia</taxon>
        <taxon>Heteroconchia</taxon>
        <taxon>Euheterodonta</taxon>
        <taxon>Imparidentia</taxon>
        <taxon>Neoheterodontei</taxon>
        <taxon>Myida</taxon>
        <taxon>Dreissenoidea</taxon>
        <taxon>Dreissenidae</taxon>
        <taxon>Dreissena</taxon>
    </lineage>
</organism>
<comment type="caution">
    <text evidence="1">The sequence shown here is derived from an EMBL/GenBank/DDBJ whole genome shotgun (WGS) entry which is preliminary data.</text>
</comment>
<dbReference type="Proteomes" id="UP000828390">
    <property type="component" value="Unassembled WGS sequence"/>
</dbReference>